<evidence type="ECO:0000313" key="3">
    <source>
        <dbReference type="Proteomes" id="UP001589575"/>
    </source>
</evidence>
<reference evidence="2 3" key="1">
    <citation type="submission" date="2024-09" db="EMBL/GenBank/DDBJ databases">
        <authorList>
            <person name="Sun Q."/>
            <person name="Mori K."/>
        </authorList>
    </citation>
    <scope>NUCLEOTIDE SEQUENCE [LARGE SCALE GENOMIC DNA]</scope>
    <source>
        <strain evidence="2 3">CCM 7609</strain>
    </source>
</reference>
<proteinExistence type="predicted"/>
<gene>
    <name evidence="2" type="ORF">ACFFX0_01475</name>
</gene>
<feature type="region of interest" description="Disordered" evidence="1">
    <location>
        <begin position="1"/>
        <end position="71"/>
    </location>
</feature>
<accession>A0ABV5FTC3</accession>
<dbReference type="EMBL" id="JBHMFI010000001">
    <property type="protein sequence ID" value="MFB9069935.1"/>
    <property type="molecule type" value="Genomic_DNA"/>
</dbReference>
<organism evidence="2 3">
    <name type="scientific">Citricoccus parietis</name>
    <dbReference type="NCBI Taxonomy" id="592307"/>
    <lineage>
        <taxon>Bacteria</taxon>
        <taxon>Bacillati</taxon>
        <taxon>Actinomycetota</taxon>
        <taxon>Actinomycetes</taxon>
        <taxon>Micrococcales</taxon>
        <taxon>Micrococcaceae</taxon>
        <taxon>Citricoccus</taxon>
    </lineage>
</organism>
<protein>
    <submittedName>
        <fullName evidence="2">Uncharacterized protein</fullName>
    </submittedName>
</protein>
<sequence length="89" mass="9309">MVRIRAGDMGGVPGRSHDVHIPSAAAESLREGGPPSLGRGAFRKVGVRDQLDTHGSGPRAGLRPRCGGRRRTHRCRAGGGIRGGFGCRV</sequence>
<dbReference type="Proteomes" id="UP001589575">
    <property type="component" value="Unassembled WGS sequence"/>
</dbReference>
<keyword evidence="3" id="KW-1185">Reference proteome</keyword>
<comment type="caution">
    <text evidence="2">The sequence shown here is derived from an EMBL/GenBank/DDBJ whole genome shotgun (WGS) entry which is preliminary data.</text>
</comment>
<evidence type="ECO:0000256" key="1">
    <source>
        <dbReference type="SAM" id="MobiDB-lite"/>
    </source>
</evidence>
<evidence type="ECO:0000313" key="2">
    <source>
        <dbReference type="EMBL" id="MFB9069935.1"/>
    </source>
</evidence>
<name>A0ABV5FTC3_9MICC</name>